<dbReference type="SUPFAM" id="SSF46689">
    <property type="entry name" value="Homeodomain-like"/>
    <property type="match status" value="1"/>
</dbReference>
<sequence length="229" mass="26090">MGRLSIEPAVYFRNIGHRPDLSRWQWAEQDAMARTRAVDFEEKQRGILANAAAVFAEMGMEKASMSMIASRSNVSKALLYHYYPSKDALIFDIVRTHLTELDTAIAAADETEAAPQERLRRLVRAILESYRGADNEHKVQLNGTSALSAEQLSELKTIERRIVKRFSRVIIEVNPRLNDERPLLTPVTMSLFGMMNWVYMWFRADGPISRDEYADIATTLLLEGVKAVR</sequence>
<organism evidence="6 7">
    <name type="scientific">Labrys wisconsinensis</name>
    <dbReference type="NCBI Taxonomy" id="425677"/>
    <lineage>
        <taxon>Bacteria</taxon>
        <taxon>Pseudomonadati</taxon>
        <taxon>Pseudomonadota</taxon>
        <taxon>Alphaproteobacteria</taxon>
        <taxon>Hyphomicrobiales</taxon>
        <taxon>Xanthobacteraceae</taxon>
        <taxon>Labrys</taxon>
    </lineage>
</organism>
<dbReference type="InterPro" id="IPR036271">
    <property type="entry name" value="Tet_transcr_reg_TetR-rel_C_sf"/>
</dbReference>
<evidence type="ECO:0000259" key="5">
    <source>
        <dbReference type="PROSITE" id="PS50977"/>
    </source>
</evidence>
<dbReference type="EMBL" id="JAUSVX010000009">
    <property type="protein sequence ID" value="MDQ0471680.1"/>
    <property type="molecule type" value="Genomic_DNA"/>
</dbReference>
<dbReference type="Pfam" id="PF00440">
    <property type="entry name" value="TetR_N"/>
    <property type="match status" value="1"/>
</dbReference>
<evidence type="ECO:0000256" key="1">
    <source>
        <dbReference type="ARBA" id="ARBA00023015"/>
    </source>
</evidence>
<dbReference type="InterPro" id="IPR009057">
    <property type="entry name" value="Homeodomain-like_sf"/>
</dbReference>
<evidence type="ECO:0000256" key="3">
    <source>
        <dbReference type="ARBA" id="ARBA00023163"/>
    </source>
</evidence>
<dbReference type="PANTHER" id="PTHR30055:SF234">
    <property type="entry name" value="HTH-TYPE TRANSCRIPTIONAL REGULATOR BETI"/>
    <property type="match status" value="1"/>
</dbReference>
<name>A0ABU0JBM7_9HYPH</name>
<dbReference type="Pfam" id="PF17932">
    <property type="entry name" value="TetR_C_24"/>
    <property type="match status" value="1"/>
</dbReference>
<keyword evidence="1" id="KW-0805">Transcription regulation</keyword>
<feature type="domain" description="HTH tetR-type" evidence="5">
    <location>
        <begin position="41"/>
        <end position="101"/>
    </location>
</feature>
<feature type="DNA-binding region" description="H-T-H motif" evidence="4">
    <location>
        <begin position="64"/>
        <end position="83"/>
    </location>
</feature>
<evidence type="ECO:0000313" key="7">
    <source>
        <dbReference type="Proteomes" id="UP001242480"/>
    </source>
</evidence>
<keyword evidence="3" id="KW-0804">Transcription</keyword>
<dbReference type="SUPFAM" id="SSF48498">
    <property type="entry name" value="Tetracyclin repressor-like, C-terminal domain"/>
    <property type="match status" value="1"/>
</dbReference>
<dbReference type="Gene3D" id="1.10.357.10">
    <property type="entry name" value="Tetracycline Repressor, domain 2"/>
    <property type="match status" value="1"/>
</dbReference>
<dbReference type="Gene3D" id="1.10.10.60">
    <property type="entry name" value="Homeodomain-like"/>
    <property type="match status" value="1"/>
</dbReference>
<evidence type="ECO:0000256" key="4">
    <source>
        <dbReference type="PROSITE-ProRule" id="PRU00335"/>
    </source>
</evidence>
<comment type="caution">
    <text evidence="6">The sequence shown here is derived from an EMBL/GenBank/DDBJ whole genome shotgun (WGS) entry which is preliminary data.</text>
</comment>
<dbReference type="InterPro" id="IPR001647">
    <property type="entry name" value="HTH_TetR"/>
</dbReference>
<protein>
    <submittedName>
        <fullName evidence="6">AcrR family transcriptional regulator</fullName>
    </submittedName>
</protein>
<dbReference type="InterPro" id="IPR041490">
    <property type="entry name" value="KstR2_TetR_C"/>
</dbReference>
<dbReference type="PRINTS" id="PR00455">
    <property type="entry name" value="HTHTETR"/>
</dbReference>
<keyword evidence="7" id="KW-1185">Reference proteome</keyword>
<dbReference type="PANTHER" id="PTHR30055">
    <property type="entry name" value="HTH-TYPE TRANSCRIPTIONAL REGULATOR RUTR"/>
    <property type="match status" value="1"/>
</dbReference>
<dbReference type="InterPro" id="IPR050109">
    <property type="entry name" value="HTH-type_TetR-like_transc_reg"/>
</dbReference>
<reference evidence="6 7" key="1">
    <citation type="submission" date="2023-07" db="EMBL/GenBank/DDBJ databases">
        <title>Genomic Encyclopedia of Type Strains, Phase IV (KMG-IV): sequencing the most valuable type-strain genomes for metagenomic binning, comparative biology and taxonomic classification.</title>
        <authorList>
            <person name="Goeker M."/>
        </authorList>
    </citation>
    <scope>NUCLEOTIDE SEQUENCE [LARGE SCALE GENOMIC DNA]</scope>
    <source>
        <strain evidence="6 7">DSM 19619</strain>
    </source>
</reference>
<evidence type="ECO:0000256" key="2">
    <source>
        <dbReference type="ARBA" id="ARBA00023125"/>
    </source>
</evidence>
<evidence type="ECO:0000313" key="6">
    <source>
        <dbReference type="EMBL" id="MDQ0471680.1"/>
    </source>
</evidence>
<dbReference type="PROSITE" id="PS50977">
    <property type="entry name" value="HTH_TETR_2"/>
    <property type="match status" value="1"/>
</dbReference>
<proteinExistence type="predicted"/>
<keyword evidence="2 4" id="KW-0238">DNA-binding</keyword>
<gene>
    <name evidence="6" type="ORF">QO011_004705</name>
</gene>
<dbReference type="Proteomes" id="UP001242480">
    <property type="component" value="Unassembled WGS sequence"/>
</dbReference>
<accession>A0ABU0JBM7</accession>